<dbReference type="GO" id="GO:0004497">
    <property type="term" value="F:monooxygenase activity"/>
    <property type="evidence" value="ECO:0007669"/>
    <property type="project" value="UniProtKB-KW"/>
</dbReference>
<name>A0AAN7JU04_9MYRT</name>
<evidence type="ECO:0000256" key="9">
    <source>
        <dbReference type="ARBA" id="ARBA00023004"/>
    </source>
</evidence>
<dbReference type="GO" id="GO:0016020">
    <property type="term" value="C:membrane"/>
    <property type="evidence" value="ECO:0007669"/>
    <property type="project" value="UniProtKB-SubCell"/>
</dbReference>
<dbReference type="SUPFAM" id="SSF48264">
    <property type="entry name" value="Cytochrome P450"/>
    <property type="match status" value="1"/>
</dbReference>
<dbReference type="InterPro" id="IPR036396">
    <property type="entry name" value="Cyt_P450_sf"/>
</dbReference>
<sequence>MFFFFFLPLTLPLGFLVFSFFIAPIHHLWSFKKSYSSLPSYPLIGCLIDFYKNRSRLLDWYTNLLSESPTNTIVIRRLGARRTIITANPDNVEHMLKTNFANYPKGRPFTDILGDFLGRGIFNADGDLWTMQRKLASHEFTTKSLREFVVKILETEVENRLVPLLEESARTGRVLDLQDVLSRFAFDTVCLVSLGTDPCCLGLQSQPLPPLVMAFDRASRICAMRGAAPMFLVWKIKRALNIGSERQLAEAIGIVQAAVSEIIHSKRELLEREIGGESYEGADLLTRLLAAGHGEELVRDMVISFIMAGRDTTSSAMTWLFWLLSDHRDAEETLIREVSSILDVKGAIDFEALKGMNFLKACLCESMRLYPPVAWDSKHAAAGDVLPDGTPVQKGDRVTYFPYGMGRMENLWGEDRLEFKPDRWFDLPGLTGREELKPVSLFKYPVFQAGPRVCLGKEMAFIQMKYVVASVLRRFEINPVSERRPVFVPLLTAHMAGGLRVVVRERSRGGRDAAVAASN</sequence>
<keyword evidence="7" id="KW-1133">Transmembrane helix</keyword>
<protein>
    <recommendedName>
        <fullName evidence="15">Cytochrome P450 94B3</fullName>
    </recommendedName>
</protein>
<dbReference type="GO" id="GO:0016705">
    <property type="term" value="F:oxidoreductase activity, acting on paired donors, with incorporation or reduction of molecular oxygen"/>
    <property type="evidence" value="ECO:0007669"/>
    <property type="project" value="InterPro"/>
</dbReference>
<keyword evidence="10" id="KW-0503">Monooxygenase</keyword>
<reference evidence="13 14" key="1">
    <citation type="journal article" date="2023" name="Hortic Res">
        <title>Pangenome of water caltrop reveals structural variations and asymmetric subgenome divergence after allopolyploidization.</title>
        <authorList>
            <person name="Zhang X."/>
            <person name="Chen Y."/>
            <person name="Wang L."/>
            <person name="Yuan Y."/>
            <person name="Fang M."/>
            <person name="Shi L."/>
            <person name="Lu R."/>
            <person name="Comes H.P."/>
            <person name="Ma Y."/>
            <person name="Chen Y."/>
            <person name="Huang G."/>
            <person name="Zhou Y."/>
            <person name="Zheng Z."/>
            <person name="Qiu Y."/>
        </authorList>
    </citation>
    <scope>NUCLEOTIDE SEQUENCE [LARGE SCALE GENOMIC DNA]</scope>
    <source>
        <tissue evidence="13">Roots</tissue>
    </source>
</reference>
<organism evidence="13 14">
    <name type="scientific">Trapa incisa</name>
    <dbReference type="NCBI Taxonomy" id="236973"/>
    <lineage>
        <taxon>Eukaryota</taxon>
        <taxon>Viridiplantae</taxon>
        <taxon>Streptophyta</taxon>
        <taxon>Embryophyta</taxon>
        <taxon>Tracheophyta</taxon>
        <taxon>Spermatophyta</taxon>
        <taxon>Magnoliopsida</taxon>
        <taxon>eudicotyledons</taxon>
        <taxon>Gunneridae</taxon>
        <taxon>Pentapetalae</taxon>
        <taxon>rosids</taxon>
        <taxon>malvids</taxon>
        <taxon>Myrtales</taxon>
        <taxon>Lythraceae</taxon>
        <taxon>Trapa</taxon>
    </lineage>
</organism>
<dbReference type="Pfam" id="PF00067">
    <property type="entry name" value="p450"/>
    <property type="match status" value="1"/>
</dbReference>
<dbReference type="InterPro" id="IPR002403">
    <property type="entry name" value="Cyt_P450_E_grp-IV"/>
</dbReference>
<evidence type="ECO:0000256" key="12">
    <source>
        <dbReference type="PIRSR" id="PIRSR602403-1"/>
    </source>
</evidence>
<dbReference type="AlphaFoldDB" id="A0AAN7JU04"/>
<keyword evidence="9 12" id="KW-0408">Iron</keyword>
<evidence type="ECO:0000256" key="11">
    <source>
        <dbReference type="ARBA" id="ARBA00023136"/>
    </source>
</evidence>
<evidence type="ECO:0000256" key="8">
    <source>
        <dbReference type="ARBA" id="ARBA00023002"/>
    </source>
</evidence>
<dbReference type="PANTHER" id="PTHR24296">
    <property type="entry name" value="CYTOCHROME P450"/>
    <property type="match status" value="1"/>
</dbReference>
<proteinExistence type="inferred from homology"/>
<evidence type="ECO:0000256" key="7">
    <source>
        <dbReference type="ARBA" id="ARBA00022989"/>
    </source>
</evidence>
<dbReference type="EMBL" id="JAXIOK010000016">
    <property type="protein sequence ID" value="KAK4752997.1"/>
    <property type="molecule type" value="Genomic_DNA"/>
</dbReference>
<dbReference type="GO" id="GO:0005506">
    <property type="term" value="F:iron ion binding"/>
    <property type="evidence" value="ECO:0007669"/>
    <property type="project" value="InterPro"/>
</dbReference>
<evidence type="ECO:0000256" key="1">
    <source>
        <dbReference type="ARBA" id="ARBA00001971"/>
    </source>
</evidence>
<dbReference type="GO" id="GO:0020037">
    <property type="term" value="F:heme binding"/>
    <property type="evidence" value="ECO:0007669"/>
    <property type="project" value="InterPro"/>
</dbReference>
<evidence type="ECO:0000256" key="4">
    <source>
        <dbReference type="ARBA" id="ARBA00022617"/>
    </source>
</evidence>
<keyword evidence="11" id="KW-0472">Membrane</keyword>
<dbReference type="PRINTS" id="PR00385">
    <property type="entry name" value="P450"/>
</dbReference>
<dbReference type="PRINTS" id="PR00465">
    <property type="entry name" value="EP450IV"/>
</dbReference>
<keyword evidence="4 12" id="KW-0349">Heme</keyword>
<evidence type="ECO:0000256" key="10">
    <source>
        <dbReference type="ARBA" id="ARBA00023033"/>
    </source>
</evidence>
<accession>A0AAN7JU04</accession>
<evidence type="ECO:0000313" key="13">
    <source>
        <dbReference type="EMBL" id="KAK4752997.1"/>
    </source>
</evidence>
<evidence type="ECO:0000313" key="14">
    <source>
        <dbReference type="Proteomes" id="UP001345219"/>
    </source>
</evidence>
<dbReference type="CDD" id="cd11064">
    <property type="entry name" value="CYP86A"/>
    <property type="match status" value="1"/>
</dbReference>
<gene>
    <name evidence="13" type="ORF">SAY87_021795</name>
</gene>
<comment type="subcellular location">
    <subcellularLocation>
        <location evidence="2">Membrane</location>
        <topology evidence="2">Single-pass membrane protein</topology>
    </subcellularLocation>
</comment>
<feature type="binding site" description="axial binding residue" evidence="12">
    <location>
        <position position="454"/>
    </location>
    <ligand>
        <name>heme</name>
        <dbReference type="ChEBI" id="CHEBI:30413"/>
    </ligand>
    <ligandPart>
        <name>Fe</name>
        <dbReference type="ChEBI" id="CHEBI:18248"/>
    </ligandPart>
</feature>
<keyword evidence="8" id="KW-0560">Oxidoreductase</keyword>
<dbReference type="InterPro" id="IPR001128">
    <property type="entry name" value="Cyt_P450"/>
</dbReference>
<dbReference type="FunFam" id="1.10.630.10:FF:000044">
    <property type="entry name" value="Cytochrome P450"/>
    <property type="match status" value="1"/>
</dbReference>
<evidence type="ECO:0008006" key="15">
    <source>
        <dbReference type="Google" id="ProtNLM"/>
    </source>
</evidence>
<evidence type="ECO:0000256" key="2">
    <source>
        <dbReference type="ARBA" id="ARBA00004167"/>
    </source>
</evidence>
<keyword evidence="6 12" id="KW-0479">Metal-binding</keyword>
<comment type="caution">
    <text evidence="13">The sequence shown here is derived from an EMBL/GenBank/DDBJ whole genome shotgun (WGS) entry which is preliminary data.</text>
</comment>
<evidence type="ECO:0000256" key="6">
    <source>
        <dbReference type="ARBA" id="ARBA00022723"/>
    </source>
</evidence>
<evidence type="ECO:0000256" key="5">
    <source>
        <dbReference type="ARBA" id="ARBA00022692"/>
    </source>
</evidence>
<evidence type="ECO:0000256" key="3">
    <source>
        <dbReference type="ARBA" id="ARBA00010617"/>
    </source>
</evidence>
<comment type="similarity">
    <text evidence="3">Belongs to the cytochrome P450 family.</text>
</comment>
<dbReference type="Gene3D" id="1.10.630.10">
    <property type="entry name" value="Cytochrome P450"/>
    <property type="match status" value="1"/>
</dbReference>
<keyword evidence="14" id="KW-1185">Reference proteome</keyword>
<comment type="cofactor">
    <cofactor evidence="1 12">
        <name>heme</name>
        <dbReference type="ChEBI" id="CHEBI:30413"/>
    </cofactor>
</comment>
<dbReference type="Proteomes" id="UP001345219">
    <property type="component" value="Chromosome 16"/>
</dbReference>
<keyword evidence="5" id="KW-0812">Transmembrane</keyword>